<proteinExistence type="inferred from homology"/>
<dbReference type="InterPro" id="IPR003660">
    <property type="entry name" value="HAMP_dom"/>
</dbReference>
<evidence type="ECO:0000313" key="7">
    <source>
        <dbReference type="EMBL" id="MCB5195821.1"/>
    </source>
</evidence>
<feature type="transmembrane region" description="Helical" evidence="4">
    <location>
        <begin position="22"/>
        <end position="42"/>
    </location>
</feature>
<protein>
    <submittedName>
        <fullName evidence="7">Methyl-accepting chemotaxis protein</fullName>
    </submittedName>
</protein>
<gene>
    <name evidence="7" type="ORF">LG219_05900</name>
</gene>
<evidence type="ECO:0000256" key="4">
    <source>
        <dbReference type="SAM" id="Phobius"/>
    </source>
</evidence>
<organism evidence="7 8">
    <name type="scientific">Deefgea salmonis</name>
    <dbReference type="NCBI Taxonomy" id="2875502"/>
    <lineage>
        <taxon>Bacteria</taxon>
        <taxon>Pseudomonadati</taxon>
        <taxon>Pseudomonadota</taxon>
        <taxon>Betaproteobacteria</taxon>
        <taxon>Neisseriales</taxon>
        <taxon>Chitinibacteraceae</taxon>
        <taxon>Deefgea</taxon>
    </lineage>
</organism>
<evidence type="ECO:0000256" key="3">
    <source>
        <dbReference type="PROSITE-ProRule" id="PRU00284"/>
    </source>
</evidence>
<evidence type="ECO:0000256" key="2">
    <source>
        <dbReference type="ARBA" id="ARBA00029447"/>
    </source>
</evidence>
<dbReference type="Proteomes" id="UP001198034">
    <property type="component" value="Unassembled WGS sequence"/>
</dbReference>
<keyword evidence="4" id="KW-0472">Membrane</keyword>
<dbReference type="SMART" id="SM00283">
    <property type="entry name" value="MA"/>
    <property type="match status" value="1"/>
</dbReference>
<dbReference type="PROSITE" id="PS50885">
    <property type="entry name" value="HAMP"/>
    <property type="match status" value="1"/>
</dbReference>
<feature type="transmembrane region" description="Helical" evidence="4">
    <location>
        <begin position="315"/>
        <end position="338"/>
    </location>
</feature>
<dbReference type="Pfam" id="PF00672">
    <property type="entry name" value="HAMP"/>
    <property type="match status" value="1"/>
</dbReference>
<accession>A0ABS8BJC9</accession>
<dbReference type="CDD" id="cd11386">
    <property type="entry name" value="MCP_signal"/>
    <property type="match status" value="1"/>
</dbReference>
<keyword evidence="8" id="KW-1185">Reference proteome</keyword>
<reference evidence="7 8" key="1">
    <citation type="submission" date="2021-10" db="EMBL/GenBank/DDBJ databases">
        <authorList>
            <person name="Chen M."/>
        </authorList>
    </citation>
    <scope>NUCLEOTIDE SEQUENCE [LARGE SCALE GENOMIC DNA]</scope>
    <source>
        <strain evidence="7 8">H3-26</strain>
    </source>
</reference>
<keyword evidence="4" id="KW-0812">Transmembrane</keyword>
<evidence type="ECO:0000313" key="8">
    <source>
        <dbReference type="Proteomes" id="UP001198034"/>
    </source>
</evidence>
<dbReference type="InterPro" id="IPR004089">
    <property type="entry name" value="MCPsignal_dom"/>
</dbReference>
<name>A0ABS8BJC9_9NEIS</name>
<dbReference type="Pfam" id="PF00015">
    <property type="entry name" value="MCPsignal"/>
    <property type="match status" value="1"/>
</dbReference>
<dbReference type="SUPFAM" id="SSF58104">
    <property type="entry name" value="Methyl-accepting chemotaxis protein (MCP) signaling domain"/>
    <property type="match status" value="1"/>
</dbReference>
<dbReference type="PROSITE" id="PS50111">
    <property type="entry name" value="CHEMOTAXIS_TRANSDUC_2"/>
    <property type="match status" value="1"/>
</dbReference>
<dbReference type="SMART" id="SM00304">
    <property type="entry name" value="HAMP"/>
    <property type="match status" value="1"/>
</dbReference>
<dbReference type="CDD" id="cd06225">
    <property type="entry name" value="HAMP"/>
    <property type="match status" value="1"/>
</dbReference>
<comment type="caution">
    <text evidence="7">The sequence shown here is derived from an EMBL/GenBank/DDBJ whole genome shotgun (WGS) entry which is preliminary data.</text>
</comment>
<keyword evidence="1 3" id="KW-0807">Transducer</keyword>
<keyword evidence="4" id="KW-1133">Transmembrane helix</keyword>
<dbReference type="PANTHER" id="PTHR32089:SF112">
    <property type="entry name" value="LYSOZYME-LIKE PROTEIN-RELATED"/>
    <property type="match status" value="1"/>
</dbReference>
<evidence type="ECO:0000256" key="1">
    <source>
        <dbReference type="ARBA" id="ARBA00023224"/>
    </source>
</evidence>
<dbReference type="Gene3D" id="1.10.287.950">
    <property type="entry name" value="Methyl-accepting chemotaxis protein"/>
    <property type="match status" value="1"/>
</dbReference>
<feature type="domain" description="HAMP" evidence="6">
    <location>
        <begin position="336"/>
        <end position="388"/>
    </location>
</feature>
<sequence length="665" mass="72486">MLRTLFSPAIALVSKLRFAQKFILIACILAIPTLFMLTRIVINFNTDLSALNNERVGLQYANIMRDVVDQLQRHRGLTTAFLQGKTDFAPAITESEQKLKTAIDQVKKQLATTPLTPIPEKWQKLETEITPLLTQWQQSSDNFQQHSRVIAHSIALLGDIAHYSGLSLDPESDSYYLQDIYFANLMPATETLAKARGIGTRLATEKTATPEDAIQMSTLAVLTQQTAEQINKKLSRTSVEKLKAAGKTSGEQLNQTAQYLQTGFANTEIKVDPAAHFALLTRNIDALNQFSVQVIAEIETALTARENRIMAQRNFVLSLALIMLALGAYLLTGAYLSIHGSVNQLRLETELLASGDLSRTIHLNIKDELADVGESFNIMAISLRHLIGQIRQNANAVSNSADRLNQNSDQVVQASHHQANASSEMAAAMEQMSVSIATVSEHAASSELQAQAAQNDVQQGQTLMQSVLHEITDLSENLQDLGGKVDNMQVHSTEIGSIVQVIKEIADQTNLLALNAAIEAARAGEQGRGFAVVADEVRKLAERTSASTTEITKLVSTIRKDTDEAVKGMVIAREEMARGSERVGDASKALSNINSSSREELNAIAEINSAMAEQKLASHAIAQSVERIARLAEDNSLSADANAGLSLELKRSATQLDQLVTQFKL</sequence>
<feature type="domain" description="Methyl-accepting transducer" evidence="5">
    <location>
        <begin position="393"/>
        <end position="629"/>
    </location>
</feature>
<dbReference type="PANTHER" id="PTHR32089">
    <property type="entry name" value="METHYL-ACCEPTING CHEMOTAXIS PROTEIN MCPB"/>
    <property type="match status" value="1"/>
</dbReference>
<dbReference type="EMBL" id="JAJAWG010000002">
    <property type="protein sequence ID" value="MCB5195821.1"/>
    <property type="molecule type" value="Genomic_DNA"/>
</dbReference>
<dbReference type="RefSeq" id="WP_226763604.1">
    <property type="nucleotide sequence ID" value="NZ_JAJAWG010000002.1"/>
</dbReference>
<evidence type="ECO:0000259" key="6">
    <source>
        <dbReference type="PROSITE" id="PS50885"/>
    </source>
</evidence>
<comment type="similarity">
    <text evidence="2">Belongs to the methyl-accepting chemotaxis (MCP) protein family.</text>
</comment>
<evidence type="ECO:0000259" key="5">
    <source>
        <dbReference type="PROSITE" id="PS50111"/>
    </source>
</evidence>